<dbReference type="EMBL" id="JBEZFP010000228">
    <property type="protein sequence ID" value="MEU8140027.1"/>
    <property type="molecule type" value="Genomic_DNA"/>
</dbReference>
<dbReference type="Pfam" id="PF00294">
    <property type="entry name" value="PfkB"/>
    <property type="match status" value="1"/>
</dbReference>
<keyword evidence="3" id="KW-0547">Nucleotide-binding</keyword>
<dbReference type="InterPro" id="IPR011611">
    <property type="entry name" value="PfkB_dom"/>
</dbReference>
<dbReference type="RefSeq" id="WP_358364744.1">
    <property type="nucleotide sequence ID" value="NZ_JBEZFP010000228.1"/>
</dbReference>
<dbReference type="InterPro" id="IPR029056">
    <property type="entry name" value="Ribokinase-like"/>
</dbReference>
<evidence type="ECO:0000256" key="6">
    <source>
        <dbReference type="RuleBase" id="RU003704"/>
    </source>
</evidence>
<dbReference type="InterPro" id="IPR002139">
    <property type="entry name" value="Ribo/fructo_kinase"/>
</dbReference>
<dbReference type="GO" id="GO:0016301">
    <property type="term" value="F:kinase activity"/>
    <property type="evidence" value="ECO:0007669"/>
    <property type="project" value="UniProtKB-KW"/>
</dbReference>
<evidence type="ECO:0000256" key="2">
    <source>
        <dbReference type="ARBA" id="ARBA00022679"/>
    </source>
</evidence>
<evidence type="ECO:0000256" key="3">
    <source>
        <dbReference type="ARBA" id="ARBA00022741"/>
    </source>
</evidence>
<sequence>MDGIQMNALGGGPPEVLTLGETMVLLCAPGIGPLRHARSLDVAIGGAESNVAVGLTRLGVRTAWIGRVGDDEFGRLVRGTLAGEGVDVSYAVVDPAAPTGLMVKARRTSAATEVNYYRAGSAGSRLSPDDLPAGLADKVRLLHLTGITPALSESAYDTVEAALVSRGGAVTVSLDLNYRQALWPPAVAAPVLRGLVERCDVLFATEAEARLVLGDPRGPGASPLELGYALAALGPSQVVVKRGARGAVAVVDGVAYDAPVHQVDAVDPVGAGDAFAAGYLAELLAGADVLARLATAAASGAFAVTVHGDWEGLPRRDELALLQLLDADDAVAR</sequence>
<comment type="caution">
    <text evidence="8">The sequence shown here is derived from an EMBL/GenBank/DDBJ whole genome shotgun (WGS) entry which is preliminary data.</text>
</comment>
<dbReference type="Proteomes" id="UP001551482">
    <property type="component" value="Unassembled WGS sequence"/>
</dbReference>
<evidence type="ECO:0000256" key="1">
    <source>
        <dbReference type="ARBA" id="ARBA00010688"/>
    </source>
</evidence>
<gene>
    <name evidence="8" type="ORF">AB0C36_41865</name>
</gene>
<dbReference type="PANTHER" id="PTHR43085:SF1">
    <property type="entry name" value="PSEUDOURIDINE KINASE-RELATED"/>
    <property type="match status" value="1"/>
</dbReference>
<proteinExistence type="inferred from homology"/>
<evidence type="ECO:0000259" key="7">
    <source>
        <dbReference type="Pfam" id="PF00294"/>
    </source>
</evidence>
<keyword evidence="9" id="KW-1185">Reference proteome</keyword>
<dbReference type="InterPro" id="IPR002173">
    <property type="entry name" value="Carboh/pur_kinase_PfkB_CS"/>
</dbReference>
<evidence type="ECO:0000313" key="8">
    <source>
        <dbReference type="EMBL" id="MEU8140027.1"/>
    </source>
</evidence>
<keyword evidence="4 6" id="KW-0418">Kinase</keyword>
<evidence type="ECO:0000256" key="4">
    <source>
        <dbReference type="ARBA" id="ARBA00022777"/>
    </source>
</evidence>
<dbReference type="Gene3D" id="3.40.1190.20">
    <property type="match status" value="1"/>
</dbReference>
<evidence type="ECO:0000256" key="5">
    <source>
        <dbReference type="ARBA" id="ARBA00022840"/>
    </source>
</evidence>
<dbReference type="CDD" id="cd01166">
    <property type="entry name" value="KdgK"/>
    <property type="match status" value="1"/>
</dbReference>
<dbReference type="PANTHER" id="PTHR43085">
    <property type="entry name" value="HEXOKINASE FAMILY MEMBER"/>
    <property type="match status" value="1"/>
</dbReference>
<organism evidence="8 9">
    <name type="scientific">Streptodolium elevatio</name>
    <dbReference type="NCBI Taxonomy" id="3157996"/>
    <lineage>
        <taxon>Bacteria</taxon>
        <taxon>Bacillati</taxon>
        <taxon>Actinomycetota</taxon>
        <taxon>Actinomycetes</taxon>
        <taxon>Kitasatosporales</taxon>
        <taxon>Streptomycetaceae</taxon>
        <taxon>Streptodolium</taxon>
    </lineage>
</organism>
<comment type="similarity">
    <text evidence="1 6">Belongs to the carbohydrate kinase PfkB family.</text>
</comment>
<protein>
    <submittedName>
        <fullName evidence="8">Sugar kinase</fullName>
    </submittedName>
</protein>
<name>A0ABV3DW98_9ACTN</name>
<dbReference type="PRINTS" id="PR00990">
    <property type="entry name" value="RIBOKINASE"/>
</dbReference>
<evidence type="ECO:0000313" key="9">
    <source>
        <dbReference type="Proteomes" id="UP001551482"/>
    </source>
</evidence>
<accession>A0ABV3DW98</accession>
<feature type="domain" description="Carbohydrate kinase PfkB" evidence="7">
    <location>
        <begin position="33"/>
        <end position="314"/>
    </location>
</feature>
<keyword evidence="2 6" id="KW-0808">Transferase</keyword>
<keyword evidence="5" id="KW-0067">ATP-binding</keyword>
<dbReference type="InterPro" id="IPR050306">
    <property type="entry name" value="PfkB_Carbo_kinase"/>
</dbReference>
<dbReference type="PROSITE" id="PS00584">
    <property type="entry name" value="PFKB_KINASES_2"/>
    <property type="match status" value="1"/>
</dbReference>
<dbReference type="SUPFAM" id="SSF53613">
    <property type="entry name" value="Ribokinase-like"/>
    <property type="match status" value="1"/>
</dbReference>
<reference evidence="8 9" key="1">
    <citation type="submission" date="2024-06" db="EMBL/GenBank/DDBJ databases">
        <title>The Natural Products Discovery Center: Release of the First 8490 Sequenced Strains for Exploring Actinobacteria Biosynthetic Diversity.</title>
        <authorList>
            <person name="Kalkreuter E."/>
            <person name="Kautsar S.A."/>
            <person name="Yang D."/>
            <person name="Bader C.D."/>
            <person name="Teijaro C.N."/>
            <person name="Fluegel L."/>
            <person name="Davis C.M."/>
            <person name="Simpson J.R."/>
            <person name="Lauterbach L."/>
            <person name="Steele A.D."/>
            <person name="Gui C."/>
            <person name="Meng S."/>
            <person name="Li G."/>
            <person name="Viehrig K."/>
            <person name="Ye F."/>
            <person name="Su P."/>
            <person name="Kiefer A.F."/>
            <person name="Nichols A."/>
            <person name="Cepeda A.J."/>
            <person name="Yan W."/>
            <person name="Fan B."/>
            <person name="Jiang Y."/>
            <person name="Adhikari A."/>
            <person name="Zheng C.-J."/>
            <person name="Schuster L."/>
            <person name="Cowan T.M."/>
            <person name="Smanski M.J."/>
            <person name="Chevrette M.G."/>
            <person name="De Carvalho L.P.S."/>
            <person name="Shen B."/>
        </authorList>
    </citation>
    <scope>NUCLEOTIDE SEQUENCE [LARGE SCALE GENOMIC DNA]</scope>
    <source>
        <strain evidence="8 9">NPDC048946</strain>
    </source>
</reference>